<evidence type="ECO:0000256" key="1">
    <source>
        <dbReference type="SAM" id="SignalP"/>
    </source>
</evidence>
<dbReference type="SUPFAM" id="SSF81901">
    <property type="entry name" value="HCP-like"/>
    <property type="match status" value="1"/>
</dbReference>
<comment type="caution">
    <text evidence="2">The sequence shown here is derived from an EMBL/GenBank/DDBJ whole genome shotgun (WGS) entry which is preliminary data.</text>
</comment>
<name>A0A7Y0LET0_9GAMM</name>
<dbReference type="PANTHER" id="PTHR11102">
    <property type="entry name" value="SEL-1-LIKE PROTEIN"/>
    <property type="match status" value="1"/>
</dbReference>
<dbReference type="EMBL" id="JABBXH010000007">
    <property type="protein sequence ID" value="NMP33204.1"/>
    <property type="molecule type" value="Genomic_DNA"/>
</dbReference>
<evidence type="ECO:0000313" key="2">
    <source>
        <dbReference type="EMBL" id="NMP33204.1"/>
    </source>
</evidence>
<dbReference type="InterPro" id="IPR011990">
    <property type="entry name" value="TPR-like_helical_dom_sf"/>
</dbReference>
<gene>
    <name evidence="2" type="ORF">HII17_16750</name>
</gene>
<keyword evidence="1" id="KW-0732">Signal</keyword>
<dbReference type="Gene3D" id="1.25.40.10">
    <property type="entry name" value="Tetratricopeptide repeat domain"/>
    <property type="match status" value="1"/>
</dbReference>
<dbReference type="AlphaFoldDB" id="A0A7Y0LET0"/>
<feature type="chain" id="PRO_5030669367" evidence="1">
    <location>
        <begin position="26"/>
        <end position="280"/>
    </location>
</feature>
<dbReference type="RefSeq" id="WP_169076527.1">
    <property type="nucleotide sequence ID" value="NZ_JABBXH010000007.1"/>
</dbReference>
<organism evidence="2 3">
    <name type="scientific">Thalassotalea algicola</name>
    <dbReference type="NCBI Taxonomy" id="2716224"/>
    <lineage>
        <taxon>Bacteria</taxon>
        <taxon>Pseudomonadati</taxon>
        <taxon>Pseudomonadota</taxon>
        <taxon>Gammaproteobacteria</taxon>
        <taxon>Alteromonadales</taxon>
        <taxon>Colwelliaceae</taxon>
        <taxon>Thalassotalea</taxon>
    </lineage>
</organism>
<protein>
    <submittedName>
        <fullName evidence="2">Sel1 repeat family protein</fullName>
    </submittedName>
</protein>
<dbReference type="PANTHER" id="PTHR11102:SF160">
    <property type="entry name" value="ERAD-ASSOCIATED E3 UBIQUITIN-PROTEIN LIGASE COMPONENT HRD3"/>
    <property type="match status" value="1"/>
</dbReference>
<proteinExistence type="predicted"/>
<feature type="signal peptide" evidence="1">
    <location>
        <begin position="1"/>
        <end position="25"/>
    </location>
</feature>
<dbReference type="Proteomes" id="UP000568664">
    <property type="component" value="Unassembled WGS sequence"/>
</dbReference>
<accession>A0A7Y0LET0</accession>
<sequence>MNITRTKLMLTAIIFSLLSMTASGATEKIGKCEADSCVNYFKQYKKAAKRGHSLAMLTLGQFYHHGYGTKVNEKLALKYFKKAARAGYTAAQFKAGYIYMSNKELRDIDESIEYLETAAKYEYKGADFLLGMIYLDDEYGVKNLAKADKHFTKSYKRKYKQMPKVVEYVEAQKLMNEKSFPSFYAEVNKKPLVKTKDGSLSYHDDNVEVITITSPPLETTFNKQIMDFRKAIKATGTRFHGKSCAQRLTCMQRADIADVTDFHLLFLQGFAGKDIYSGKL</sequence>
<evidence type="ECO:0000313" key="3">
    <source>
        <dbReference type="Proteomes" id="UP000568664"/>
    </source>
</evidence>
<dbReference type="Pfam" id="PF08238">
    <property type="entry name" value="Sel1"/>
    <property type="match status" value="3"/>
</dbReference>
<keyword evidence="3" id="KW-1185">Reference proteome</keyword>
<dbReference type="InterPro" id="IPR006597">
    <property type="entry name" value="Sel1-like"/>
</dbReference>
<reference evidence="2 3" key="1">
    <citation type="submission" date="2020-04" db="EMBL/GenBank/DDBJ databases">
        <title>Thalassotalea sp. M1531, isolated from the surface of marine red alga.</title>
        <authorList>
            <person name="Pang L."/>
            <person name="Lu D.-C."/>
        </authorList>
    </citation>
    <scope>NUCLEOTIDE SEQUENCE [LARGE SCALE GENOMIC DNA]</scope>
    <source>
        <strain evidence="2 3">M1531</strain>
    </source>
</reference>
<dbReference type="SMART" id="SM00671">
    <property type="entry name" value="SEL1"/>
    <property type="match status" value="3"/>
</dbReference>
<dbReference type="InterPro" id="IPR050767">
    <property type="entry name" value="Sel1_AlgK"/>
</dbReference>